<comment type="caution">
    <text evidence="1">The sequence shown here is derived from an EMBL/GenBank/DDBJ whole genome shotgun (WGS) entry which is preliminary data.</text>
</comment>
<dbReference type="PANTHER" id="PTHR42716">
    <property type="entry name" value="L-ASPARTATE OXIDASE"/>
    <property type="match status" value="1"/>
</dbReference>
<dbReference type="Gene3D" id="3.40.50.720">
    <property type="entry name" value="NAD(P)-binding Rossmann-like Domain"/>
    <property type="match status" value="1"/>
</dbReference>
<evidence type="ECO:0000313" key="2">
    <source>
        <dbReference type="Proteomes" id="UP000549971"/>
    </source>
</evidence>
<dbReference type="InterPro" id="IPR036188">
    <property type="entry name" value="FAD/NAD-bd_sf"/>
</dbReference>
<dbReference type="SUPFAM" id="SSF51905">
    <property type="entry name" value="FAD/NAD(P)-binding domain"/>
    <property type="match status" value="1"/>
</dbReference>
<dbReference type="AlphaFoldDB" id="A0A7W9J0A9"/>
<dbReference type="GO" id="GO:0008734">
    <property type="term" value="F:L-aspartate oxidase activity"/>
    <property type="evidence" value="ECO:0007669"/>
    <property type="project" value="InterPro"/>
</dbReference>
<dbReference type="Proteomes" id="UP000549971">
    <property type="component" value="Unassembled WGS sequence"/>
</dbReference>
<dbReference type="PANTHER" id="PTHR42716:SF1">
    <property type="entry name" value="SLL0471 PROTEIN"/>
    <property type="match status" value="1"/>
</dbReference>
<dbReference type="InterPro" id="IPR005288">
    <property type="entry name" value="NadB"/>
</dbReference>
<organism evidence="1 2">
    <name type="scientific">Kribbella italica</name>
    <dbReference type="NCBI Taxonomy" id="1540520"/>
    <lineage>
        <taxon>Bacteria</taxon>
        <taxon>Bacillati</taxon>
        <taxon>Actinomycetota</taxon>
        <taxon>Actinomycetes</taxon>
        <taxon>Propionibacteriales</taxon>
        <taxon>Kribbellaceae</taxon>
        <taxon>Kribbella</taxon>
    </lineage>
</organism>
<dbReference type="GO" id="GO:0009435">
    <property type="term" value="P:NAD+ biosynthetic process"/>
    <property type="evidence" value="ECO:0007669"/>
    <property type="project" value="InterPro"/>
</dbReference>
<proteinExistence type="predicted"/>
<keyword evidence="2" id="KW-1185">Reference proteome</keyword>
<protein>
    <recommendedName>
        <fullName evidence="3">FAD-dependent oxidoreductase</fullName>
    </recommendedName>
</protein>
<accession>A0A7W9J0A9</accession>
<reference evidence="1 2" key="1">
    <citation type="submission" date="2020-08" db="EMBL/GenBank/DDBJ databases">
        <title>Sequencing the genomes of 1000 actinobacteria strains.</title>
        <authorList>
            <person name="Klenk H.-P."/>
        </authorList>
    </citation>
    <scope>NUCLEOTIDE SEQUENCE [LARGE SCALE GENOMIC DNA]</scope>
    <source>
        <strain evidence="1 2">DSM 28967</strain>
    </source>
</reference>
<dbReference type="Pfam" id="PF12831">
    <property type="entry name" value="FAD_oxidored"/>
    <property type="match status" value="1"/>
</dbReference>
<gene>
    <name evidence="1" type="ORF">HDA39_000036</name>
</gene>
<evidence type="ECO:0008006" key="3">
    <source>
        <dbReference type="Google" id="ProtNLM"/>
    </source>
</evidence>
<sequence>MNVSADVAVIGGGLGGCAAALAAAGRGLRVVLTEATDQVGGQVTSQLVSALDEHPDVETFPGTATYGAFRDAVRTASGGQLNPGEGWVSRLCFEPAVGRRVLETLLDQAGVRVLTGIASAAVTLTAGSLRKVTFTDGTVVEASLFCDATELGDLLPLAGAPWVTGSEGPVFGEEHALAQPDPLAMQACTWSFVVEHVPGATFEPVRRPGSYHRWADRFAFDVPGWDGRTHRFRMFVDGPDGRPPFWSYRRLSHDPDVALINWVSNDYADASLVHEPERARRESREQSLSFLHWLQTQAPHDDGSGAGFRSLRLAPAVAGTADGLAAFPYVRESRRLRTAGPVRGTDLAPVPGRARAKAMPDAVGVAQYHIDFHPRVGHPDTVYAATAPFQIPMRALIADRPVNLLAAAKNLAATQVAAAAYRVHSAEWSVGEAAGTLAAYCAARGLTPATVLDQPGHRLAVQRALVVGGAAIAWTTDIPPSDPLFPAAQLLTAAGGLAGERRERLEVCPEDLAGDRDRATLHAAGERLAAGPLRPPNVATATGRTTWRDLTAAYAEKLGLTHPGGTT</sequence>
<name>A0A7W9J0A9_9ACTN</name>
<evidence type="ECO:0000313" key="1">
    <source>
        <dbReference type="EMBL" id="MBB5833302.1"/>
    </source>
</evidence>
<dbReference type="RefSeq" id="WP_184793213.1">
    <property type="nucleotide sequence ID" value="NZ_JACHMY010000001.1"/>
</dbReference>
<dbReference type="EMBL" id="JACHMY010000001">
    <property type="protein sequence ID" value="MBB5833302.1"/>
    <property type="molecule type" value="Genomic_DNA"/>
</dbReference>